<protein>
    <submittedName>
        <fullName evidence="1">Uncharacterized protein</fullName>
    </submittedName>
</protein>
<accession>A0A8S9M1W0</accession>
<evidence type="ECO:0000313" key="1">
    <source>
        <dbReference type="EMBL" id="KAF2612277.1"/>
    </source>
</evidence>
<dbReference type="EMBL" id="QGKY02000089">
    <property type="protein sequence ID" value="KAF2612277.1"/>
    <property type="molecule type" value="Genomic_DNA"/>
</dbReference>
<proteinExistence type="predicted"/>
<gene>
    <name evidence="1" type="ORF">F2Q70_00011754</name>
</gene>
<dbReference type="AlphaFoldDB" id="A0A8S9M1W0"/>
<comment type="caution">
    <text evidence="1">The sequence shown here is derived from an EMBL/GenBank/DDBJ whole genome shotgun (WGS) entry which is preliminary data.</text>
</comment>
<reference evidence="1" key="1">
    <citation type="submission" date="2019-12" db="EMBL/GenBank/DDBJ databases">
        <title>Genome sequencing and annotation of Brassica cretica.</title>
        <authorList>
            <person name="Studholme D.J."/>
            <person name="Sarris P.F."/>
        </authorList>
    </citation>
    <scope>NUCLEOTIDE SEQUENCE</scope>
    <source>
        <strain evidence="1">PFS-102/07</strain>
        <tissue evidence="1">Leaf</tissue>
    </source>
</reference>
<sequence length="283" mass="31331">MLKNEVVKEVIHNIFGSTAFQKLELIRTGAEKYSGLIADQKFTGRTEIRPVDREARGGPLHGFRTWCQPSDKLSVNTSRSCRHAWKQHLRTDMKKYEMSPYLQSKHVDRHVGARGAAAHATGAMRSDTRAATNLKGVHSGLGTPLRSVGTGGYLRSSRKGFGRGFGQGSKPQRTKHSRIAGTSVWYRALPIACLISNARLVFWVLRGKEGYGYMSVILDVLTRVPCGCELGELLVLDCLWLGWRGVVFVSWGPGSLSDIMLLIKITYRCMNLNGRPGSVEAGR</sequence>
<name>A0A8S9M1W0_BRACR</name>
<organism evidence="1">
    <name type="scientific">Brassica cretica</name>
    <name type="common">Mustard</name>
    <dbReference type="NCBI Taxonomy" id="69181"/>
    <lineage>
        <taxon>Eukaryota</taxon>
        <taxon>Viridiplantae</taxon>
        <taxon>Streptophyta</taxon>
        <taxon>Embryophyta</taxon>
        <taxon>Tracheophyta</taxon>
        <taxon>Spermatophyta</taxon>
        <taxon>Magnoliopsida</taxon>
        <taxon>eudicotyledons</taxon>
        <taxon>Gunneridae</taxon>
        <taxon>Pentapetalae</taxon>
        <taxon>rosids</taxon>
        <taxon>malvids</taxon>
        <taxon>Brassicales</taxon>
        <taxon>Brassicaceae</taxon>
        <taxon>Brassiceae</taxon>
        <taxon>Brassica</taxon>
    </lineage>
</organism>